<dbReference type="EMBL" id="AJWN02000057">
    <property type="protein sequence ID" value="OEE60954.1"/>
    <property type="molecule type" value="Genomic_DNA"/>
</dbReference>
<gene>
    <name evidence="2" type="ORF">A1OK_21325</name>
</gene>
<sequence>MEIQSLDLREQRCPMALLMAKRACATLGQGEQIALYVSDSGALKDIPRYLNSNGFDFEQQIVHGVTVFCVTKL</sequence>
<name>A0A1E5C607_9GAMM</name>
<dbReference type="RefSeq" id="WP_016960056.1">
    <property type="nucleotide sequence ID" value="NZ_AJWN02000057.1"/>
</dbReference>
<dbReference type="Gene3D" id="3.30.110.40">
    <property type="entry name" value="TusA-like domain"/>
    <property type="match status" value="1"/>
</dbReference>
<dbReference type="Proteomes" id="UP000095039">
    <property type="component" value="Unassembled WGS sequence"/>
</dbReference>
<evidence type="ECO:0000313" key="3">
    <source>
        <dbReference type="Proteomes" id="UP000095039"/>
    </source>
</evidence>
<evidence type="ECO:0000259" key="1">
    <source>
        <dbReference type="Pfam" id="PF01206"/>
    </source>
</evidence>
<dbReference type="AlphaFoldDB" id="A0A1E5C607"/>
<evidence type="ECO:0000313" key="2">
    <source>
        <dbReference type="EMBL" id="OEE60954.1"/>
    </source>
</evidence>
<organism evidence="2 3">
    <name type="scientific">Enterovibrio norvegicus FF-454</name>
    <dbReference type="NCBI Taxonomy" id="1185651"/>
    <lineage>
        <taxon>Bacteria</taxon>
        <taxon>Pseudomonadati</taxon>
        <taxon>Pseudomonadota</taxon>
        <taxon>Gammaproteobacteria</taxon>
        <taxon>Vibrionales</taxon>
        <taxon>Vibrionaceae</taxon>
        <taxon>Enterovibrio</taxon>
    </lineage>
</organism>
<dbReference type="Pfam" id="PF01206">
    <property type="entry name" value="TusA"/>
    <property type="match status" value="1"/>
</dbReference>
<proteinExistence type="predicted"/>
<dbReference type="CDD" id="cd00291">
    <property type="entry name" value="SirA_YedF_YeeD"/>
    <property type="match status" value="1"/>
</dbReference>
<dbReference type="InterPro" id="IPR001455">
    <property type="entry name" value="TusA-like"/>
</dbReference>
<comment type="caution">
    <text evidence="2">The sequence shown here is derived from an EMBL/GenBank/DDBJ whole genome shotgun (WGS) entry which is preliminary data.</text>
</comment>
<accession>A0A1E5C607</accession>
<feature type="domain" description="UPF0033" evidence="1">
    <location>
        <begin position="5"/>
        <end position="72"/>
    </location>
</feature>
<keyword evidence="3" id="KW-1185">Reference proteome</keyword>
<reference evidence="2 3" key="1">
    <citation type="journal article" date="2012" name="Science">
        <title>Ecological populations of bacteria act as socially cohesive units of antibiotic production and resistance.</title>
        <authorList>
            <person name="Cordero O.X."/>
            <person name="Wildschutte H."/>
            <person name="Kirkup B."/>
            <person name="Proehl S."/>
            <person name="Ngo L."/>
            <person name="Hussain F."/>
            <person name="Le Roux F."/>
            <person name="Mincer T."/>
            <person name="Polz M.F."/>
        </authorList>
    </citation>
    <scope>NUCLEOTIDE SEQUENCE [LARGE SCALE GENOMIC DNA]</scope>
    <source>
        <strain evidence="2 3">FF-454</strain>
    </source>
</reference>
<dbReference type="SUPFAM" id="SSF64307">
    <property type="entry name" value="SirA-like"/>
    <property type="match status" value="1"/>
</dbReference>
<dbReference type="InterPro" id="IPR036868">
    <property type="entry name" value="TusA-like_sf"/>
</dbReference>
<protein>
    <submittedName>
        <fullName evidence="2">SirA-like family protein</fullName>
    </submittedName>
</protein>